<dbReference type="GeneID" id="29774462"/>
<dbReference type="Pfam" id="PF00588">
    <property type="entry name" value="SpoU_methylase"/>
    <property type="match status" value="1"/>
</dbReference>
<evidence type="ECO:0000313" key="4">
    <source>
        <dbReference type="EMBL" id="KYO03613.1"/>
    </source>
</evidence>
<dbReference type="InterPro" id="IPR029028">
    <property type="entry name" value="Alpha/beta_knot_MTases"/>
</dbReference>
<proteinExistence type="predicted"/>
<dbReference type="GO" id="GO:0006396">
    <property type="term" value="P:RNA processing"/>
    <property type="evidence" value="ECO:0007669"/>
    <property type="project" value="InterPro"/>
</dbReference>
<dbReference type="InterPro" id="IPR029026">
    <property type="entry name" value="tRNA_m1G_MTases_N"/>
</dbReference>
<dbReference type="AlphaFoldDB" id="A0A151LWS7"/>
<protein>
    <submittedName>
        <fullName evidence="4">Putative apicoplast RNA methyltransferase</fullName>
    </submittedName>
</protein>
<dbReference type="VEuPathDB" id="PlasmoDB:PGABG01_0216000"/>
<comment type="caution">
    <text evidence="4">The sequence shown here is derived from an EMBL/GenBank/DDBJ whole genome shotgun (WGS) entry which is preliminary data.</text>
</comment>
<evidence type="ECO:0000256" key="1">
    <source>
        <dbReference type="ARBA" id="ARBA00022603"/>
    </source>
</evidence>
<keyword evidence="1 4" id="KW-0489">Methyltransferase</keyword>
<dbReference type="GO" id="GO:0008173">
    <property type="term" value="F:RNA methyltransferase activity"/>
    <property type="evidence" value="ECO:0007669"/>
    <property type="project" value="InterPro"/>
</dbReference>
<name>A0A151LWS7_9APIC</name>
<dbReference type="InterPro" id="IPR001537">
    <property type="entry name" value="SpoU_MeTrfase"/>
</dbReference>
<dbReference type="SUPFAM" id="SSF75217">
    <property type="entry name" value="alpha/beta knot"/>
    <property type="match status" value="1"/>
</dbReference>
<keyword evidence="2 4" id="KW-0808">Transferase</keyword>
<evidence type="ECO:0000313" key="5">
    <source>
        <dbReference type="Proteomes" id="UP000076004"/>
    </source>
</evidence>
<reference evidence="4 5" key="1">
    <citation type="journal article" date="2016" name="Nat. Commun.">
        <title>Genomes of cryptic chimpanzee Plasmodium species reveal key evolutionary events leading to human malaria.</title>
        <authorList>
            <person name="Sundararaman S.A."/>
            <person name="Plenderleith L.J."/>
            <person name="Liu W."/>
            <person name="Loy D.E."/>
            <person name="Learn G.H."/>
            <person name="Li Y."/>
            <person name="Shaw K.S."/>
            <person name="Ayouba A."/>
            <person name="Peeters M."/>
            <person name="Speede S."/>
            <person name="Shaw G.M."/>
            <person name="Bushman F.D."/>
            <person name="Brisson D."/>
            <person name="Rayner J.C."/>
            <person name="Sharp P.M."/>
            <person name="Hahn B.H."/>
        </authorList>
    </citation>
    <scope>NUCLEOTIDE SEQUENCE [LARGE SCALE GENOMIC DNA]</scope>
    <source>
        <strain evidence="4 5">SY75</strain>
    </source>
</reference>
<evidence type="ECO:0000256" key="2">
    <source>
        <dbReference type="ARBA" id="ARBA00022679"/>
    </source>
</evidence>
<feature type="domain" description="tRNA/rRNA methyltransferase SpoU type" evidence="3">
    <location>
        <begin position="14"/>
        <end position="77"/>
    </location>
</feature>
<feature type="non-terminal residue" evidence="4">
    <location>
        <position position="1"/>
    </location>
</feature>
<dbReference type="Gene3D" id="3.40.1280.10">
    <property type="match status" value="1"/>
</dbReference>
<gene>
    <name evidence="4" type="ORF">PGSY75_0218300</name>
</gene>
<accession>A0A151LWS7</accession>
<dbReference type="RefSeq" id="XP_018643837.1">
    <property type="nucleotide sequence ID" value="XM_018783848.1"/>
</dbReference>
<evidence type="ECO:0000259" key="3">
    <source>
        <dbReference type="Pfam" id="PF00588"/>
    </source>
</evidence>
<dbReference type="GO" id="GO:0003723">
    <property type="term" value="F:RNA binding"/>
    <property type="evidence" value="ECO:0007669"/>
    <property type="project" value="InterPro"/>
</dbReference>
<dbReference type="Proteomes" id="UP000076004">
    <property type="component" value="Unassembled WGS sequence"/>
</dbReference>
<dbReference type="EMBL" id="LVLB01000003">
    <property type="protein sequence ID" value="KYO03613.1"/>
    <property type="molecule type" value="Genomic_DNA"/>
</dbReference>
<dbReference type="VEuPathDB" id="PlasmoDB:PGSY75_0218300"/>
<sequence length="85" mass="10026">CHTNNNSCHKYVDLNNVKIKENEKILIILGNESKGLKDDILKNSDYCVYINNLCYNQNNQFHIDSLNVNNVCSIMLYHFYSYMMK</sequence>
<dbReference type="GO" id="GO:0032259">
    <property type="term" value="P:methylation"/>
    <property type="evidence" value="ECO:0007669"/>
    <property type="project" value="UniProtKB-KW"/>
</dbReference>
<organism evidence="4 5">
    <name type="scientific">Plasmodium gaboni</name>
    <dbReference type="NCBI Taxonomy" id="647221"/>
    <lineage>
        <taxon>Eukaryota</taxon>
        <taxon>Sar</taxon>
        <taxon>Alveolata</taxon>
        <taxon>Apicomplexa</taxon>
        <taxon>Aconoidasida</taxon>
        <taxon>Haemosporida</taxon>
        <taxon>Plasmodiidae</taxon>
        <taxon>Plasmodium</taxon>
        <taxon>Plasmodium (Laverania)</taxon>
    </lineage>
</organism>